<reference evidence="1" key="1">
    <citation type="submission" date="2023-10" db="EMBL/GenBank/DDBJ databases">
        <authorList>
            <person name="Domelevo Entfellner J.-B."/>
        </authorList>
    </citation>
    <scope>NUCLEOTIDE SEQUENCE</scope>
</reference>
<proteinExistence type="predicted"/>
<dbReference type="AlphaFoldDB" id="A0AA86RSA9"/>
<sequence>MVENRRNHLPLLLALLDPTHQRYFYTNQSTASLISIRCAIDELSKVGEIPEVPEFFPESGLNRLLSRVTATMRWCGPT</sequence>
<evidence type="ECO:0000313" key="1">
    <source>
        <dbReference type="EMBL" id="CAJ1856332.1"/>
    </source>
</evidence>
<accession>A0AA86RSA9</accession>
<feature type="non-terminal residue" evidence="1">
    <location>
        <position position="78"/>
    </location>
</feature>
<evidence type="ECO:0000313" key="2">
    <source>
        <dbReference type="Proteomes" id="UP001189624"/>
    </source>
</evidence>
<organism evidence="1 2">
    <name type="scientific">Sphenostylis stenocarpa</name>
    <dbReference type="NCBI Taxonomy" id="92480"/>
    <lineage>
        <taxon>Eukaryota</taxon>
        <taxon>Viridiplantae</taxon>
        <taxon>Streptophyta</taxon>
        <taxon>Embryophyta</taxon>
        <taxon>Tracheophyta</taxon>
        <taxon>Spermatophyta</taxon>
        <taxon>Magnoliopsida</taxon>
        <taxon>eudicotyledons</taxon>
        <taxon>Gunneridae</taxon>
        <taxon>Pentapetalae</taxon>
        <taxon>rosids</taxon>
        <taxon>fabids</taxon>
        <taxon>Fabales</taxon>
        <taxon>Fabaceae</taxon>
        <taxon>Papilionoideae</taxon>
        <taxon>50 kb inversion clade</taxon>
        <taxon>NPAAA clade</taxon>
        <taxon>indigoferoid/millettioid clade</taxon>
        <taxon>Phaseoleae</taxon>
        <taxon>Sphenostylis</taxon>
    </lineage>
</organism>
<gene>
    <name evidence="1" type="ORF">AYBTSS11_LOCUS2055</name>
</gene>
<protein>
    <submittedName>
        <fullName evidence="1">Uncharacterized protein</fullName>
    </submittedName>
</protein>
<dbReference type="EMBL" id="OY731398">
    <property type="protein sequence ID" value="CAJ1856332.1"/>
    <property type="molecule type" value="Genomic_DNA"/>
</dbReference>
<dbReference type="Proteomes" id="UP001189624">
    <property type="component" value="Chromosome 1"/>
</dbReference>
<dbReference type="Gramene" id="rna-AYBTSS11_LOCUS2055">
    <property type="protein sequence ID" value="CAJ1856332.1"/>
    <property type="gene ID" value="gene-AYBTSS11_LOCUS2055"/>
</dbReference>
<name>A0AA86RSA9_9FABA</name>
<keyword evidence="2" id="KW-1185">Reference proteome</keyword>